<sequence>MEDSHCSHMVKQRICHCGHAPVMKTSWTEGNPGRRFWGCRFYGKSQACNFFDWADPPPHDRYKCIINGLLRKKNEAEKEKEKIGGYEASGGEDSDQVPTRIVGTNWSIASSLVLSDRRATNLMAPSSSTLTNPRKLEGLA</sequence>
<evidence type="ECO:0000256" key="1">
    <source>
        <dbReference type="ARBA" id="ARBA00022723"/>
    </source>
</evidence>
<dbReference type="Pfam" id="PF06839">
    <property type="entry name" value="Zn_ribbon_GRF"/>
    <property type="match status" value="1"/>
</dbReference>
<keyword evidence="8" id="KW-1185">Reference proteome</keyword>
<feature type="domain" description="GRF-type" evidence="6">
    <location>
        <begin position="15"/>
        <end position="57"/>
    </location>
</feature>
<dbReference type="EMBL" id="JBFOLJ010000001">
    <property type="protein sequence ID" value="KAL2559873.1"/>
    <property type="molecule type" value="Genomic_DNA"/>
</dbReference>
<evidence type="ECO:0000313" key="8">
    <source>
        <dbReference type="Proteomes" id="UP001604277"/>
    </source>
</evidence>
<evidence type="ECO:0000259" key="6">
    <source>
        <dbReference type="PROSITE" id="PS51999"/>
    </source>
</evidence>
<name>A0ABD1XD42_9LAMI</name>
<keyword evidence="3" id="KW-0862">Zinc</keyword>
<comment type="caution">
    <text evidence="7">The sequence shown here is derived from an EMBL/GenBank/DDBJ whole genome shotgun (WGS) entry which is preliminary data.</text>
</comment>
<feature type="region of interest" description="Disordered" evidence="5">
    <location>
        <begin position="76"/>
        <end position="98"/>
    </location>
</feature>
<dbReference type="InterPro" id="IPR010666">
    <property type="entry name" value="Znf_GRF"/>
</dbReference>
<evidence type="ECO:0000256" key="3">
    <source>
        <dbReference type="ARBA" id="ARBA00022833"/>
    </source>
</evidence>
<proteinExistence type="predicted"/>
<keyword evidence="2 4" id="KW-0863">Zinc-finger</keyword>
<organism evidence="7 8">
    <name type="scientific">Forsythia ovata</name>
    <dbReference type="NCBI Taxonomy" id="205694"/>
    <lineage>
        <taxon>Eukaryota</taxon>
        <taxon>Viridiplantae</taxon>
        <taxon>Streptophyta</taxon>
        <taxon>Embryophyta</taxon>
        <taxon>Tracheophyta</taxon>
        <taxon>Spermatophyta</taxon>
        <taxon>Magnoliopsida</taxon>
        <taxon>eudicotyledons</taxon>
        <taxon>Gunneridae</taxon>
        <taxon>Pentapetalae</taxon>
        <taxon>asterids</taxon>
        <taxon>lamiids</taxon>
        <taxon>Lamiales</taxon>
        <taxon>Oleaceae</taxon>
        <taxon>Forsythieae</taxon>
        <taxon>Forsythia</taxon>
    </lineage>
</organism>
<dbReference type="GO" id="GO:0008270">
    <property type="term" value="F:zinc ion binding"/>
    <property type="evidence" value="ECO:0007669"/>
    <property type="project" value="UniProtKB-KW"/>
</dbReference>
<evidence type="ECO:0000313" key="7">
    <source>
        <dbReference type="EMBL" id="KAL2559873.1"/>
    </source>
</evidence>
<reference evidence="8" key="1">
    <citation type="submission" date="2024-07" db="EMBL/GenBank/DDBJ databases">
        <title>Two chromosome-level genome assemblies of Korean endemic species Abeliophyllum distichum and Forsythia ovata (Oleaceae).</title>
        <authorList>
            <person name="Jang H."/>
        </authorList>
    </citation>
    <scope>NUCLEOTIDE SEQUENCE [LARGE SCALE GENOMIC DNA]</scope>
</reference>
<gene>
    <name evidence="7" type="ORF">Fot_04612</name>
</gene>
<protein>
    <submittedName>
        <fullName evidence="7">GRF-type domain-containing protein</fullName>
    </submittedName>
</protein>
<keyword evidence="1" id="KW-0479">Metal-binding</keyword>
<dbReference type="PANTHER" id="PTHR33248">
    <property type="entry name" value="ZINC ION-BINDING PROTEIN"/>
    <property type="match status" value="1"/>
</dbReference>
<dbReference type="AlphaFoldDB" id="A0ABD1XD42"/>
<dbReference type="PROSITE" id="PS51999">
    <property type="entry name" value="ZF_GRF"/>
    <property type="match status" value="1"/>
</dbReference>
<dbReference type="Proteomes" id="UP001604277">
    <property type="component" value="Unassembled WGS sequence"/>
</dbReference>
<accession>A0ABD1XD42</accession>
<evidence type="ECO:0000256" key="5">
    <source>
        <dbReference type="SAM" id="MobiDB-lite"/>
    </source>
</evidence>
<evidence type="ECO:0000256" key="2">
    <source>
        <dbReference type="ARBA" id="ARBA00022771"/>
    </source>
</evidence>
<evidence type="ECO:0000256" key="4">
    <source>
        <dbReference type="PROSITE-ProRule" id="PRU01343"/>
    </source>
</evidence>